<feature type="domain" description="C2H2-type" evidence="11">
    <location>
        <begin position="11"/>
        <end position="38"/>
    </location>
</feature>
<keyword evidence="3" id="KW-0677">Repeat</keyword>
<accession>A0ABY7F7V8</accession>
<evidence type="ECO:0000256" key="6">
    <source>
        <dbReference type="ARBA" id="ARBA00023015"/>
    </source>
</evidence>
<proteinExistence type="inferred from homology"/>
<evidence type="ECO:0000256" key="4">
    <source>
        <dbReference type="ARBA" id="ARBA00022771"/>
    </source>
</evidence>
<organism evidence="12 13">
    <name type="scientific">Mya arenaria</name>
    <name type="common">Soft-shell clam</name>
    <dbReference type="NCBI Taxonomy" id="6604"/>
    <lineage>
        <taxon>Eukaryota</taxon>
        <taxon>Metazoa</taxon>
        <taxon>Spiralia</taxon>
        <taxon>Lophotrochozoa</taxon>
        <taxon>Mollusca</taxon>
        <taxon>Bivalvia</taxon>
        <taxon>Autobranchia</taxon>
        <taxon>Heteroconchia</taxon>
        <taxon>Euheterodonta</taxon>
        <taxon>Imparidentia</taxon>
        <taxon>Neoheterodontei</taxon>
        <taxon>Myida</taxon>
        <taxon>Myoidea</taxon>
        <taxon>Myidae</taxon>
        <taxon>Mya</taxon>
    </lineage>
</organism>
<feature type="domain" description="C2H2-type" evidence="11">
    <location>
        <begin position="39"/>
        <end position="66"/>
    </location>
</feature>
<dbReference type="PROSITE" id="PS00028">
    <property type="entry name" value="ZINC_FINGER_C2H2_1"/>
    <property type="match status" value="2"/>
</dbReference>
<keyword evidence="8" id="KW-0539">Nucleus</keyword>
<keyword evidence="13" id="KW-1185">Reference proteome</keyword>
<gene>
    <name evidence="12" type="ORF">MAR_032053</name>
</gene>
<comment type="similarity">
    <text evidence="9">Belongs to the sal C2H2-type zinc-finger protein family.</text>
</comment>
<dbReference type="EMBL" id="CP111021">
    <property type="protein sequence ID" value="WAR17459.1"/>
    <property type="molecule type" value="Genomic_DNA"/>
</dbReference>
<evidence type="ECO:0000256" key="2">
    <source>
        <dbReference type="ARBA" id="ARBA00022723"/>
    </source>
</evidence>
<evidence type="ECO:0000256" key="1">
    <source>
        <dbReference type="ARBA" id="ARBA00004123"/>
    </source>
</evidence>
<evidence type="ECO:0000256" key="10">
    <source>
        <dbReference type="PROSITE-ProRule" id="PRU00042"/>
    </source>
</evidence>
<dbReference type="PANTHER" id="PTHR23233:SF88">
    <property type="entry name" value="ZINC FINGER PROTEIN 721 ISOFORM X5"/>
    <property type="match status" value="1"/>
</dbReference>
<evidence type="ECO:0000259" key="11">
    <source>
        <dbReference type="PROSITE" id="PS50157"/>
    </source>
</evidence>
<dbReference type="PROSITE" id="PS50157">
    <property type="entry name" value="ZINC_FINGER_C2H2_2"/>
    <property type="match status" value="2"/>
</dbReference>
<dbReference type="SMART" id="SM00355">
    <property type="entry name" value="ZnF_C2H2"/>
    <property type="match status" value="2"/>
</dbReference>
<keyword evidence="4 10" id="KW-0863">Zinc-finger</keyword>
<dbReference type="Gene3D" id="3.30.160.60">
    <property type="entry name" value="Classic Zinc Finger"/>
    <property type="match status" value="2"/>
</dbReference>
<keyword evidence="2" id="KW-0479">Metal-binding</keyword>
<protein>
    <submittedName>
        <fullName evidence="12">SALL3-like protein</fullName>
    </submittedName>
</protein>
<evidence type="ECO:0000256" key="8">
    <source>
        <dbReference type="ARBA" id="ARBA00023242"/>
    </source>
</evidence>
<dbReference type="InterPro" id="IPR036236">
    <property type="entry name" value="Znf_C2H2_sf"/>
</dbReference>
<name>A0ABY7F7V8_MYAAR</name>
<dbReference type="InterPro" id="IPR013087">
    <property type="entry name" value="Znf_C2H2_type"/>
</dbReference>
<evidence type="ECO:0000313" key="12">
    <source>
        <dbReference type="EMBL" id="WAR17459.1"/>
    </source>
</evidence>
<dbReference type="SUPFAM" id="SSF57667">
    <property type="entry name" value="beta-beta-alpha zinc fingers"/>
    <property type="match status" value="1"/>
</dbReference>
<dbReference type="Pfam" id="PF13465">
    <property type="entry name" value="zf-H2C2_2"/>
    <property type="match status" value="1"/>
</dbReference>
<evidence type="ECO:0000256" key="7">
    <source>
        <dbReference type="ARBA" id="ARBA00023163"/>
    </source>
</evidence>
<dbReference type="InterPro" id="IPR051565">
    <property type="entry name" value="Sal_C2H2-zinc-finger"/>
</dbReference>
<evidence type="ECO:0000256" key="3">
    <source>
        <dbReference type="ARBA" id="ARBA00022737"/>
    </source>
</evidence>
<evidence type="ECO:0000256" key="5">
    <source>
        <dbReference type="ARBA" id="ARBA00022833"/>
    </source>
</evidence>
<dbReference type="PANTHER" id="PTHR23233">
    <property type="entry name" value="SAL-LIKE PROTEIN"/>
    <property type="match status" value="1"/>
</dbReference>
<comment type="subcellular location">
    <subcellularLocation>
        <location evidence="1">Nucleus</location>
    </subcellularLocation>
</comment>
<keyword evidence="7" id="KW-0804">Transcription</keyword>
<sequence length="72" mass="8327">MLTFPHSESLRNCQYCGRRFMGKSALEEHIRTHTGEKPFKCDECGKTFALKGNMKKHKITHLNLNSIEFGKN</sequence>
<keyword evidence="5" id="KW-0862">Zinc</keyword>
<dbReference type="Proteomes" id="UP001164746">
    <property type="component" value="Chromosome 10"/>
</dbReference>
<reference evidence="12" key="1">
    <citation type="submission" date="2022-11" db="EMBL/GenBank/DDBJ databases">
        <title>Centuries of genome instability and evolution in soft-shell clam transmissible cancer (bioRxiv).</title>
        <authorList>
            <person name="Hart S.F.M."/>
            <person name="Yonemitsu M.A."/>
            <person name="Giersch R.M."/>
            <person name="Beal B.F."/>
            <person name="Arriagada G."/>
            <person name="Davis B.W."/>
            <person name="Ostrander E.A."/>
            <person name="Goff S.P."/>
            <person name="Metzger M.J."/>
        </authorList>
    </citation>
    <scope>NUCLEOTIDE SEQUENCE</scope>
    <source>
        <strain evidence="12">MELC-2E11</strain>
        <tissue evidence="12">Siphon/mantle</tissue>
    </source>
</reference>
<keyword evidence="6" id="KW-0805">Transcription regulation</keyword>
<evidence type="ECO:0000313" key="13">
    <source>
        <dbReference type="Proteomes" id="UP001164746"/>
    </source>
</evidence>
<evidence type="ECO:0000256" key="9">
    <source>
        <dbReference type="ARBA" id="ARBA00038474"/>
    </source>
</evidence>